<proteinExistence type="predicted"/>
<dbReference type="SMART" id="SM00587">
    <property type="entry name" value="CHK"/>
    <property type="match status" value="1"/>
</dbReference>
<protein>
    <recommendedName>
        <fullName evidence="1">CHK kinase-like domain-containing protein</fullName>
    </recommendedName>
</protein>
<accession>A0A1B6LUW8</accession>
<gene>
    <name evidence="3" type="ORF">g.14318</name>
    <name evidence="2" type="ORF">g.14319</name>
</gene>
<evidence type="ECO:0000313" key="3">
    <source>
        <dbReference type="EMBL" id="JAT27461.1"/>
    </source>
</evidence>
<dbReference type="EMBL" id="GEBQ01012516">
    <property type="protein sequence ID" value="JAT27461.1"/>
    <property type="molecule type" value="Transcribed_RNA"/>
</dbReference>
<dbReference type="Pfam" id="PF02958">
    <property type="entry name" value="EcKL"/>
    <property type="match status" value="1"/>
</dbReference>
<organism evidence="3">
    <name type="scientific">Graphocephala atropunctata</name>
    <dbReference type="NCBI Taxonomy" id="36148"/>
    <lineage>
        <taxon>Eukaryota</taxon>
        <taxon>Metazoa</taxon>
        <taxon>Ecdysozoa</taxon>
        <taxon>Arthropoda</taxon>
        <taxon>Hexapoda</taxon>
        <taxon>Insecta</taxon>
        <taxon>Pterygota</taxon>
        <taxon>Neoptera</taxon>
        <taxon>Paraneoptera</taxon>
        <taxon>Hemiptera</taxon>
        <taxon>Auchenorrhyncha</taxon>
        <taxon>Membracoidea</taxon>
        <taxon>Cicadellidae</taxon>
        <taxon>Cicadellinae</taxon>
        <taxon>Cicadellini</taxon>
        <taxon>Graphocephala</taxon>
    </lineage>
</organism>
<dbReference type="InterPro" id="IPR004119">
    <property type="entry name" value="EcKL"/>
</dbReference>
<reference evidence="3" key="1">
    <citation type="submission" date="2015-11" db="EMBL/GenBank/DDBJ databases">
        <title>De novo transcriptome assembly of four potential Pierce s Disease insect vectors from Arizona vineyards.</title>
        <authorList>
            <person name="Tassone E.E."/>
        </authorList>
    </citation>
    <scope>NUCLEOTIDE SEQUENCE</scope>
</reference>
<sequence>MEEPNVPEWLTTDFLKCCLESDEGNKGGVAVTGYDVTSGVPPGNNYGSTILRVKITYKKTLDSSDHSISLIIKAPLVVGGIVEQFGDVLKEAYEKEPKYYELIDKSYKLIKHDVVPKHYKSPNPLCVVLEDLTTSGYVMVDRHKLLDFDHCQLYIKASAKLHALTIALYKTHPDIIQSIVKESPSSAEKSETIFKNLIPNLFKCMAAYLEDKNCKEFSDIFQDASKNENFYDVYKETEKTESKLTAVIQGDPWCTNMMFKYGNSGEVVGVKLFDFQNLKFATPVRELVTFVWVSAHPQVRENRLHDLYQLYCDSLNDTFEQLGCSERLSMEDLKAEILALSPLVLVTVCVLAPFCLADKPLDISEFFAPYDPEVPIKESLHYKLYQGITFNKYYPQIFDAVAKEGVFDYVKQKMEQVTKN</sequence>
<dbReference type="PANTHER" id="PTHR11012:SF55">
    <property type="entry name" value="BHLH DOMAIN-CONTAINING PROTEIN"/>
    <property type="match status" value="1"/>
</dbReference>
<feature type="domain" description="CHK kinase-like" evidence="1">
    <location>
        <begin position="127"/>
        <end position="321"/>
    </location>
</feature>
<name>A0A1B6LUW8_9HEMI</name>
<dbReference type="EMBL" id="GEBQ01027230">
    <property type="protein sequence ID" value="JAT12747.1"/>
    <property type="molecule type" value="Transcribed_RNA"/>
</dbReference>
<dbReference type="InterPro" id="IPR015897">
    <property type="entry name" value="CHK_kinase-like"/>
</dbReference>
<evidence type="ECO:0000259" key="1">
    <source>
        <dbReference type="SMART" id="SM00587"/>
    </source>
</evidence>
<dbReference type="SUPFAM" id="SSF56112">
    <property type="entry name" value="Protein kinase-like (PK-like)"/>
    <property type="match status" value="1"/>
</dbReference>
<dbReference type="InterPro" id="IPR011009">
    <property type="entry name" value="Kinase-like_dom_sf"/>
</dbReference>
<dbReference type="PANTHER" id="PTHR11012">
    <property type="entry name" value="PROTEIN KINASE-LIKE DOMAIN-CONTAINING"/>
    <property type="match status" value="1"/>
</dbReference>
<evidence type="ECO:0000313" key="2">
    <source>
        <dbReference type="EMBL" id="JAT12747.1"/>
    </source>
</evidence>
<dbReference type="AlphaFoldDB" id="A0A1B6LUW8"/>